<evidence type="ECO:0000313" key="1">
    <source>
        <dbReference type="EMBL" id="GJS68638.1"/>
    </source>
</evidence>
<reference evidence="1" key="2">
    <citation type="submission" date="2022-01" db="EMBL/GenBank/DDBJ databases">
        <authorList>
            <person name="Yamashiro T."/>
            <person name="Shiraishi A."/>
            <person name="Satake H."/>
            <person name="Nakayama K."/>
        </authorList>
    </citation>
    <scope>NUCLEOTIDE SEQUENCE</scope>
</reference>
<accession>A0ABQ4XTC3</accession>
<proteinExistence type="predicted"/>
<reference evidence="1" key="1">
    <citation type="journal article" date="2022" name="Int. J. Mol. Sci.">
        <title>Draft Genome of Tanacetum Coccineum: Genomic Comparison of Closely Related Tanacetum-Family Plants.</title>
        <authorList>
            <person name="Yamashiro T."/>
            <person name="Shiraishi A."/>
            <person name="Nakayama K."/>
            <person name="Satake H."/>
        </authorList>
    </citation>
    <scope>NUCLEOTIDE SEQUENCE</scope>
</reference>
<organism evidence="1 2">
    <name type="scientific">Tanacetum coccineum</name>
    <dbReference type="NCBI Taxonomy" id="301880"/>
    <lineage>
        <taxon>Eukaryota</taxon>
        <taxon>Viridiplantae</taxon>
        <taxon>Streptophyta</taxon>
        <taxon>Embryophyta</taxon>
        <taxon>Tracheophyta</taxon>
        <taxon>Spermatophyta</taxon>
        <taxon>Magnoliopsida</taxon>
        <taxon>eudicotyledons</taxon>
        <taxon>Gunneridae</taxon>
        <taxon>Pentapetalae</taxon>
        <taxon>asterids</taxon>
        <taxon>campanulids</taxon>
        <taxon>Asterales</taxon>
        <taxon>Asteraceae</taxon>
        <taxon>Asteroideae</taxon>
        <taxon>Anthemideae</taxon>
        <taxon>Anthemidinae</taxon>
        <taxon>Tanacetum</taxon>
    </lineage>
</organism>
<name>A0ABQ4XTC3_9ASTR</name>
<dbReference type="EMBL" id="BQNB010009805">
    <property type="protein sequence ID" value="GJS68638.1"/>
    <property type="molecule type" value="Genomic_DNA"/>
</dbReference>
<comment type="caution">
    <text evidence="1">The sequence shown here is derived from an EMBL/GenBank/DDBJ whole genome shotgun (WGS) entry which is preliminary data.</text>
</comment>
<sequence length="100" mass="11658">MALKNLLINQLNVEIDADMMTIKRITTLLKELLADGDARDKEIEEIKKLPHSIFHQYSILYLVLVNGKDCEKMKLLEDTLVKIRALVMQKMDMLEEIIQM</sequence>
<dbReference type="Proteomes" id="UP001151760">
    <property type="component" value="Unassembled WGS sequence"/>
</dbReference>
<evidence type="ECO:0000313" key="2">
    <source>
        <dbReference type="Proteomes" id="UP001151760"/>
    </source>
</evidence>
<gene>
    <name evidence="1" type="ORF">Tco_0683203</name>
</gene>
<protein>
    <submittedName>
        <fullName evidence="1">Uncharacterized protein</fullName>
    </submittedName>
</protein>
<keyword evidence="2" id="KW-1185">Reference proteome</keyword>